<dbReference type="AlphaFoldDB" id="A0A1Q3FSF5"/>
<protein>
    <submittedName>
        <fullName evidence="10">Putative gypsy-15 st-i</fullName>
    </submittedName>
</protein>
<feature type="transmembrane region" description="Helical" evidence="8">
    <location>
        <begin position="365"/>
        <end position="389"/>
    </location>
</feature>
<dbReference type="InterPro" id="IPR050549">
    <property type="entry name" value="MFS_Trehalose_Transporter"/>
</dbReference>
<feature type="transmembrane region" description="Helical" evidence="8">
    <location>
        <begin position="170"/>
        <end position="191"/>
    </location>
</feature>
<dbReference type="InterPro" id="IPR036259">
    <property type="entry name" value="MFS_trans_sf"/>
</dbReference>
<feature type="transmembrane region" description="Helical" evidence="8">
    <location>
        <begin position="111"/>
        <end position="134"/>
    </location>
</feature>
<feature type="domain" description="Major facilitator superfamily (MFS) profile" evidence="9">
    <location>
        <begin position="14"/>
        <end position="455"/>
    </location>
</feature>
<evidence type="ECO:0000256" key="7">
    <source>
        <dbReference type="ARBA" id="ARBA00023136"/>
    </source>
</evidence>
<feature type="transmembrane region" description="Helical" evidence="8">
    <location>
        <begin position="331"/>
        <end position="353"/>
    </location>
</feature>
<proteinExistence type="predicted"/>
<feature type="transmembrane region" description="Helical" evidence="8">
    <location>
        <begin position="271"/>
        <end position="294"/>
    </location>
</feature>
<evidence type="ECO:0000256" key="8">
    <source>
        <dbReference type="SAM" id="Phobius"/>
    </source>
</evidence>
<feature type="transmembrane region" description="Helical" evidence="8">
    <location>
        <begin position="87"/>
        <end position="105"/>
    </location>
</feature>
<evidence type="ECO:0000256" key="5">
    <source>
        <dbReference type="ARBA" id="ARBA00022692"/>
    </source>
</evidence>
<dbReference type="PROSITE" id="PS50850">
    <property type="entry name" value="MFS"/>
    <property type="match status" value="1"/>
</dbReference>
<feature type="transmembrane region" description="Helical" evidence="8">
    <location>
        <begin position="306"/>
        <end position="324"/>
    </location>
</feature>
<evidence type="ECO:0000256" key="2">
    <source>
        <dbReference type="ARBA" id="ARBA00022448"/>
    </source>
</evidence>
<evidence type="ECO:0000313" key="10">
    <source>
        <dbReference type="EMBL" id="JAV30478.1"/>
    </source>
</evidence>
<dbReference type="GO" id="GO:0005886">
    <property type="term" value="C:plasma membrane"/>
    <property type="evidence" value="ECO:0007669"/>
    <property type="project" value="UniProtKB-SubCell"/>
</dbReference>
<dbReference type="Gene3D" id="1.20.1250.20">
    <property type="entry name" value="MFS general substrate transporter like domains"/>
    <property type="match status" value="1"/>
</dbReference>
<name>A0A1Q3FSF5_CULTA</name>
<keyword evidence="5 8" id="KW-0812">Transmembrane</keyword>
<dbReference type="Pfam" id="PF00083">
    <property type="entry name" value="Sugar_tr"/>
    <property type="match status" value="1"/>
</dbReference>
<evidence type="ECO:0000256" key="1">
    <source>
        <dbReference type="ARBA" id="ARBA00004651"/>
    </source>
</evidence>
<keyword evidence="4" id="KW-0762">Sugar transport</keyword>
<dbReference type="InterPro" id="IPR020846">
    <property type="entry name" value="MFS_dom"/>
</dbReference>
<sequence>MFLEFVSRQYRNQFAAVVAANLIAAGYGITVGWTAPIIPLLQSQDSPLPAGPISTAEASWIGSVMGFGGVTGTLLIAPIHTYFGKKVALLSLAVPHLILWTLLWLGDNVYYIYAARVLAGITGGGMFALVPLFVADIADRRIRGTLGSLTVLHINFGLLASYTAGNYLSYYTIPQIMICLPVAFAAFVSLLPDTPYCLLRKGRLDDAEKSLMFYRNVTPEDLACGATPKGAAFVEEFENWKAFVRAEDDKEALTWVDFATPAAIRGMSIGIFLMAMNIYTGLFAIVTYAGNILIASGTSVDPKVAMSALAIVIILGNLTSFAIIDKAGRKVFLIISNASMGTFHAVLGIHAYFFEANPDVGFAWLPVVCLAGTIYSATLGVTNIPYFVLPEILPAKIRSSGCTICFVLMSSMAFVLTKAFPMVLEHFKLYGAVGVFATVCAISIVIIVFWMPETKGKNLIVEEKDGKSGSVGKNKA</sequence>
<dbReference type="GO" id="GO:0022857">
    <property type="term" value="F:transmembrane transporter activity"/>
    <property type="evidence" value="ECO:0007669"/>
    <property type="project" value="InterPro"/>
</dbReference>
<evidence type="ECO:0000256" key="3">
    <source>
        <dbReference type="ARBA" id="ARBA00022475"/>
    </source>
</evidence>
<comment type="subcellular location">
    <subcellularLocation>
        <location evidence="1">Cell membrane</location>
        <topology evidence="1">Multi-pass membrane protein</topology>
    </subcellularLocation>
</comment>
<keyword evidence="3" id="KW-1003">Cell membrane</keyword>
<evidence type="ECO:0000256" key="6">
    <source>
        <dbReference type="ARBA" id="ARBA00022989"/>
    </source>
</evidence>
<feature type="transmembrane region" description="Helical" evidence="8">
    <location>
        <begin position="429"/>
        <end position="450"/>
    </location>
</feature>
<accession>A0A1Q3FSF5</accession>
<dbReference type="InterPro" id="IPR005829">
    <property type="entry name" value="Sugar_transporter_CS"/>
</dbReference>
<dbReference type="SUPFAM" id="SSF103473">
    <property type="entry name" value="MFS general substrate transporter"/>
    <property type="match status" value="1"/>
</dbReference>
<keyword evidence="2" id="KW-0813">Transport</keyword>
<reference evidence="10" key="1">
    <citation type="submission" date="2017-01" db="EMBL/GenBank/DDBJ databases">
        <title>A deep insight into the sialotranscriptome of adult male and female Cluex tarsalis mosquitoes.</title>
        <authorList>
            <person name="Ribeiro J.M."/>
            <person name="Moreira F."/>
            <person name="Bernard K.A."/>
            <person name="Calvo E."/>
        </authorList>
    </citation>
    <scope>NUCLEOTIDE SEQUENCE</scope>
    <source>
        <strain evidence="10">Kern County</strain>
        <tissue evidence="10">Salivary glands</tissue>
    </source>
</reference>
<organism evidence="10">
    <name type="scientific">Culex tarsalis</name>
    <name type="common">Encephalitis mosquito</name>
    <dbReference type="NCBI Taxonomy" id="7177"/>
    <lineage>
        <taxon>Eukaryota</taxon>
        <taxon>Metazoa</taxon>
        <taxon>Ecdysozoa</taxon>
        <taxon>Arthropoda</taxon>
        <taxon>Hexapoda</taxon>
        <taxon>Insecta</taxon>
        <taxon>Pterygota</taxon>
        <taxon>Neoptera</taxon>
        <taxon>Endopterygota</taxon>
        <taxon>Diptera</taxon>
        <taxon>Nematocera</taxon>
        <taxon>Culicoidea</taxon>
        <taxon>Culicidae</taxon>
        <taxon>Culicinae</taxon>
        <taxon>Culicini</taxon>
        <taxon>Culex</taxon>
        <taxon>Culex</taxon>
    </lineage>
</organism>
<dbReference type="InterPro" id="IPR005828">
    <property type="entry name" value="MFS_sugar_transport-like"/>
</dbReference>
<dbReference type="EMBL" id="GFDL01004567">
    <property type="protein sequence ID" value="JAV30478.1"/>
    <property type="molecule type" value="Transcribed_RNA"/>
</dbReference>
<feature type="transmembrane region" description="Helical" evidence="8">
    <location>
        <begin position="12"/>
        <end position="38"/>
    </location>
</feature>
<feature type="transmembrane region" description="Helical" evidence="8">
    <location>
        <begin position="146"/>
        <end position="164"/>
    </location>
</feature>
<evidence type="ECO:0000256" key="4">
    <source>
        <dbReference type="ARBA" id="ARBA00022597"/>
    </source>
</evidence>
<evidence type="ECO:0000259" key="9">
    <source>
        <dbReference type="PROSITE" id="PS50850"/>
    </source>
</evidence>
<keyword evidence="6 8" id="KW-1133">Transmembrane helix</keyword>
<dbReference type="PANTHER" id="PTHR48021">
    <property type="match status" value="1"/>
</dbReference>
<dbReference type="PANTHER" id="PTHR48021:SF33">
    <property type="entry name" value="AT22075P-RELATED"/>
    <property type="match status" value="1"/>
</dbReference>
<keyword evidence="7 8" id="KW-0472">Membrane</keyword>
<dbReference type="PROSITE" id="PS00216">
    <property type="entry name" value="SUGAR_TRANSPORT_1"/>
    <property type="match status" value="1"/>
</dbReference>
<dbReference type="FunFam" id="1.20.1250.20:FF:000218">
    <property type="entry name" value="facilitated trehalose transporter Tret1"/>
    <property type="match status" value="1"/>
</dbReference>
<feature type="transmembrane region" description="Helical" evidence="8">
    <location>
        <begin position="401"/>
        <end position="423"/>
    </location>
</feature>
<feature type="transmembrane region" description="Helical" evidence="8">
    <location>
        <begin position="58"/>
        <end position="80"/>
    </location>
</feature>